<protein>
    <recommendedName>
        <fullName evidence="8">Cell envelope-related transcriptional attenuator domain-containing protein</fullName>
    </recommendedName>
</protein>
<evidence type="ECO:0000256" key="2">
    <source>
        <dbReference type="SAM" id="MobiDB-lite"/>
    </source>
</evidence>
<evidence type="ECO:0008006" key="8">
    <source>
        <dbReference type="Google" id="ProtNLM"/>
    </source>
</evidence>
<evidence type="ECO:0000259" key="5">
    <source>
        <dbReference type="Pfam" id="PF13399"/>
    </source>
</evidence>
<feature type="region of interest" description="Disordered" evidence="2">
    <location>
        <begin position="464"/>
        <end position="487"/>
    </location>
</feature>
<keyword evidence="3" id="KW-0472">Membrane</keyword>
<dbReference type="PANTHER" id="PTHR33392:SF6">
    <property type="entry name" value="POLYISOPRENYL-TEICHOIC ACID--PEPTIDOGLYCAN TEICHOIC ACID TRANSFERASE TAGU"/>
    <property type="match status" value="1"/>
</dbReference>
<feature type="domain" description="LytR/CpsA/Psr regulator C-terminal" evidence="5">
    <location>
        <begin position="373"/>
        <end position="429"/>
    </location>
</feature>
<evidence type="ECO:0000256" key="1">
    <source>
        <dbReference type="ARBA" id="ARBA00006068"/>
    </source>
</evidence>
<evidence type="ECO:0000313" key="6">
    <source>
        <dbReference type="EMBL" id="PIR94264.1"/>
    </source>
</evidence>
<dbReference type="PANTHER" id="PTHR33392">
    <property type="entry name" value="POLYISOPRENYL-TEICHOIC ACID--PEPTIDOGLYCAN TEICHOIC ACID TRANSFERASE TAGU"/>
    <property type="match status" value="1"/>
</dbReference>
<comment type="caution">
    <text evidence="6">The sequence shown here is derived from an EMBL/GenBank/DDBJ whole genome shotgun (WGS) entry which is preliminary data.</text>
</comment>
<keyword evidence="3" id="KW-0812">Transmembrane</keyword>
<dbReference type="NCBIfam" id="TIGR00350">
    <property type="entry name" value="lytR_cpsA_psr"/>
    <property type="match status" value="1"/>
</dbReference>
<feature type="domain" description="Cell envelope-related transcriptional attenuator" evidence="4">
    <location>
        <begin position="111"/>
        <end position="266"/>
    </location>
</feature>
<dbReference type="Gene3D" id="3.30.70.2390">
    <property type="match status" value="1"/>
</dbReference>
<gene>
    <name evidence="6" type="ORF">COT97_02115</name>
</gene>
<evidence type="ECO:0000313" key="7">
    <source>
        <dbReference type="Proteomes" id="UP000229901"/>
    </source>
</evidence>
<dbReference type="InterPro" id="IPR027381">
    <property type="entry name" value="LytR/CpsA/Psr_C"/>
</dbReference>
<evidence type="ECO:0000259" key="4">
    <source>
        <dbReference type="Pfam" id="PF03816"/>
    </source>
</evidence>
<feature type="transmembrane region" description="Helical" evidence="3">
    <location>
        <begin position="35"/>
        <end position="55"/>
    </location>
</feature>
<dbReference type="InterPro" id="IPR050922">
    <property type="entry name" value="LytR/CpsA/Psr_CW_biosynth"/>
</dbReference>
<keyword evidence="3" id="KW-1133">Transmembrane helix</keyword>
<evidence type="ECO:0000256" key="3">
    <source>
        <dbReference type="SAM" id="Phobius"/>
    </source>
</evidence>
<proteinExistence type="inferred from homology"/>
<organism evidence="6 7">
    <name type="scientific">Candidatus Falkowbacteria bacterium CG10_big_fil_rev_8_21_14_0_10_39_11</name>
    <dbReference type="NCBI Taxonomy" id="1974565"/>
    <lineage>
        <taxon>Bacteria</taxon>
        <taxon>Candidatus Falkowiibacteriota</taxon>
    </lineage>
</organism>
<dbReference type="EMBL" id="PFAP01000011">
    <property type="protein sequence ID" value="PIR94264.1"/>
    <property type="molecule type" value="Genomic_DNA"/>
</dbReference>
<dbReference type="AlphaFoldDB" id="A0A2H0V579"/>
<dbReference type="InterPro" id="IPR004474">
    <property type="entry name" value="LytR_CpsA_psr"/>
</dbReference>
<reference evidence="7" key="1">
    <citation type="submission" date="2017-09" db="EMBL/GenBank/DDBJ databases">
        <title>Depth-based differentiation of microbial function through sediment-hosted aquifers and enrichment of novel symbionts in the deep terrestrial subsurface.</title>
        <authorList>
            <person name="Probst A.J."/>
            <person name="Ladd B."/>
            <person name="Jarett J.K."/>
            <person name="Geller-Mcgrath D.E."/>
            <person name="Sieber C.M.K."/>
            <person name="Emerson J.B."/>
            <person name="Anantharaman K."/>
            <person name="Thomas B.C."/>
            <person name="Malmstrom R."/>
            <person name="Stieglmeier M."/>
            <person name="Klingl A."/>
            <person name="Woyke T."/>
            <person name="Ryan C.M."/>
            <person name="Banfield J.F."/>
        </authorList>
    </citation>
    <scope>NUCLEOTIDE SEQUENCE [LARGE SCALE GENOMIC DNA]</scope>
</reference>
<sequence length="487" mass="54338">MFKPKKNRENNNINLLNYSDNQSPKGRPFFKVSKFIVYMFTTLIIIFFIFTYQILFTNSSFISNIGGTGGFFKQLTSIAHSSDDLKGLEDDRINILLLGVGGAGHDGPNLTDTIMIASIKPSTKTVGFISIPRDTLVDIPGQGLWKINNANHFGEKEKTGHGPELTSQVVSNITGIPIHYYIRVDFSGFEQIIDDLGGVKVYVDRNFVDYQYPTANYKYQVVSFEQGFQTMDGDTALKFARSRHGNNDEGSDFARSKRQQKIISASKERAFSFRTLFNPSKLNKMLKTLDDHIATNLSISEIIELYKLSKNLDTDNPITLTLDDGPNGFLFSSMVNSAYVLQPRGGNYNAISSAVKHIFDQTTVEVPKTQNASIEIRNGTTVNGLAFSTSQTLKEQGYQIIKIGNAPSQTYPQTLIYQLQANADTEALNNLITNLDADFIEEIPSWIREDAELTTDYYIILGDEDHIDTSPPETAPKPLITSSTDDE</sequence>
<dbReference type="Pfam" id="PF13399">
    <property type="entry name" value="LytR_C"/>
    <property type="match status" value="1"/>
</dbReference>
<dbReference type="Pfam" id="PF03816">
    <property type="entry name" value="LytR_cpsA_psr"/>
    <property type="match status" value="1"/>
</dbReference>
<dbReference type="Proteomes" id="UP000229901">
    <property type="component" value="Unassembled WGS sequence"/>
</dbReference>
<comment type="similarity">
    <text evidence="1">Belongs to the LytR/CpsA/Psr (LCP) family.</text>
</comment>
<dbReference type="Gene3D" id="3.40.630.190">
    <property type="entry name" value="LCP protein"/>
    <property type="match status" value="1"/>
</dbReference>
<name>A0A2H0V579_9BACT</name>
<accession>A0A2H0V579</accession>